<feature type="domain" description="Nucleoside diphosphate kinase-like" evidence="20">
    <location>
        <begin position="4"/>
        <end position="143"/>
    </location>
</feature>
<dbReference type="GO" id="GO:0016787">
    <property type="term" value="F:hydrolase activity"/>
    <property type="evidence" value="ECO:0007669"/>
    <property type="project" value="UniProtKB-KW"/>
</dbReference>
<feature type="binding site" evidence="16">
    <location>
        <position position="60"/>
    </location>
    <ligand>
        <name>ATP</name>
        <dbReference type="ChEBI" id="CHEBI:30616"/>
    </ligand>
</feature>
<gene>
    <name evidence="21" type="primary">rsp23</name>
    <name evidence="21" type="ORF">VOLCADRAFT_81205</name>
</gene>
<keyword evidence="14" id="KW-0546">Nucleotide metabolism</keyword>
<evidence type="ECO:0000256" key="7">
    <source>
        <dbReference type="ARBA" id="ARBA00022679"/>
    </source>
</evidence>
<comment type="catalytic activity">
    <reaction evidence="1">
        <text>a 2'-deoxyribonucleoside 5'-diphosphate + ATP = a 2'-deoxyribonucleoside 5'-triphosphate + ADP</text>
        <dbReference type="Rhea" id="RHEA:44640"/>
        <dbReference type="ChEBI" id="CHEBI:30616"/>
        <dbReference type="ChEBI" id="CHEBI:61560"/>
        <dbReference type="ChEBI" id="CHEBI:73316"/>
        <dbReference type="ChEBI" id="CHEBI:456216"/>
        <dbReference type="EC" id="2.7.4.6"/>
    </reaction>
</comment>
<dbReference type="Pfam" id="PF05186">
    <property type="entry name" value="Dpy-30"/>
    <property type="match status" value="1"/>
</dbReference>
<dbReference type="PROSITE" id="PS51374">
    <property type="entry name" value="NDPK_LIKE"/>
    <property type="match status" value="1"/>
</dbReference>
<dbReference type="InterPro" id="IPR001564">
    <property type="entry name" value="Nucleoside_diP_kinase"/>
</dbReference>
<dbReference type="EMBL" id="GL378341">
    <property type="protein sequence ID" value="EFJ48131.1"/>
    <property type="molecule type" value="Genomic_DNA"/>
</dbReference>
<dbReference type="RefSeq" id="XP_002950816.1">
    <property type="nucleotide sequence ID" value="XM_002950770.1"/>
</dbReference>
<dbReference type="GO" id="GO:0005929">
    <property type="term" value="C:cilium"/>
    <property type="evidence" value="ECO:0007669"/>
    <property type="project" value="UniProtKB-SubCell"/>
</dbReference>
<proteinExistence type="inferred from homology"/>
<dbReference type="OrthoDB" id="2162449at2759"/>
<dbReference type="GO" id="GO:0005524">
    <property type="term" value="F:ATP binding"/>
    <property type="evidence" value="ECO:0007669"/>
    <property type="project" value="UniProtKB-KW"/>
</dbReference>
<feature type="binding site" evidence="16">
    <location>
        <position position="108"/>
    </location>
    <ligand>
        <name>ATP</name>
        <dbReference type="ChEBI" id="CHEBI:30616"/>
    </ligand>
</feature>
<organism evidence="22">
    <name type="scientific">Volvox carteri f. nagariensis</name>
    <dbReference type="NCBI Taxonomy" id="3068"/>
    <lineage>
        <taxon>Eukaryota</taxon>
        <taxon>Viridiplantae</taxon>
        <taxon>Chlorophyta</taxon>
        <taxon>core chlorophytes</taxon>
        <taxon>Chlorophyceae</taxon>
        <taxon>CS clade</taxon>
        <taxon>Chlamydomonadales</taxon>
        <taxon>Volvocaceae</taxon>
        <taxon>Volvox</taxon>
    </lineage>
</organism>
<evidence type="ECO:0000256" key="3">
    <source>
        <dbReference type="ARBA" id="ARBA00004138"/>
    </source>
</evidence>
<dbReference type="Pfam" id="PF00612">
    <property type="entry name" value="IQ"/>
    <property type="match status" value="2"/>
</dbReference>
<evidence type="ECO:0000256" key="10">
    <source>
        <dbReference type="ARBA" id="ARBA00022777"/>
    </source>
</evidence>
<evidence type="ECO:0000256" key="17">
    <source>
        <dbReference type="RuleBase" id="RU004011"/>
    </source>
</evidence>
<keyword evidence="15" id="KW-0966">Cell projection</keyword>
<dbReference type="SMART" id="SM00015">
    <property type="entry name" value="IQ"/>
    <property type="match status" value="2"/>
</dbReference>
<dbReference type="InParanoid" id="D8TWC4"/>
<evidence type="ECO:0000256" key="11">
    <source>
        <dbReference type="ARBA" id="ARBA00022801"/>
    </source>
</evidence>
<evidence type="ECO:0000256" key="5">
    <source>
        <dbReference type="ARBA" id="ARBA00013502"/>
    </source>
</evidence>
<feature type="compositionally biased region" description="Low complexity" evidence="19">
    <location>
        <begin position="282"/>
        <end position="297"/>
    </location>
</feature>
<dbReference type="InterPro" id="IPR034907">
    <property type="entry name" value="NDK-like_dom"/>
</dbReference>
<evidence type="ECO:0000256" key="6">
    <source>
        <dbReference type="ARBA" id="ARBA00022490"/>
    </source>
</evidence>
<dbReference type="GO" id="GO:0006228">
    <property type="term" value="P:UTP biosynthetic process"/>
    <property type="evidence" value="ECO:0007669"/>
    <property type="project" value="InterPro"/>
</dbReference>
<dbReference type="CDD" id="cd04414">
    <property type="entry name" value="NDPk6"/>
    <property type="match status" value="1"/>
</dbReference>
<keyword evidence="7" id="KW-0808">Transferase</keyword>
<dbReference type="InterPro" id="IPR000048">
    <property type="entry name" value="IQ_motif_EF-hand-BS"/>
</dbReference>
<dbReference type="eggNOG" id="KOG0888">
    <property type="taxonomic scope" value="Eukaryota"/>
</dbReference>
<keyword evidence="12" id="KW-0067">ATP-binding</keyword>
<dbReference type="STRING" id="3068.D8TWC4"/>
<dbReference type="Gene3D" id="1.20.890.10">
    <property type="entry name" value="cAMP-dependent protein kinase regulatory subunit, dimerization-anchoring domain"/>
    <property type="match status" value="1"/>
</dbReference>
<keyword evidence="13" id="KW-0460">Magnesium</keyword>
<evidence type="ECO:0000313" key="21">
    <source>
        <dbReference type="EMBL" id="EFJ48131.1"/>
    </source>
</evidence>
<dbReference type="GeneID" id="9617973"/>
<dbReference type="PRINTS" id="PR01243">
    <property type="entry name" value="NUCDPKINASE"/>
</dbReference>
<dbReference type="Gene3D" id="1.20.5.190">
    <property type="match status" value="1"/>
</dbReference>
<evidence type="ECO:0000256" key="4">
    <source>
        <dbReference type="ARBA" id="ARBA00008142"/>
    </source>
</evidence>
<feature type="region of interest" description="Disordered" evidence="19">
    <location>
        <begin position="235"/>
        <end position="324"/>
    </location>
</feature>
<dbReference type="PANTHER" id="PTHR46161:SF3">
    <property type="entry name" value="NUCLEOSIDE DIPHOSPHATE KINASE DDB_G0292928-RELATED"/>
    <property type="match status" value="1"/>
</dbReference>
<feature type="binding site" evidence="16">
    <location>
        <position position="12"/>
    </location>
    <ligand>
        <name>ATP</name>
        <dbReference type="ChEBI" id="CHEBI:30616"/>
    </ligand>
</feature>
<dbReference type="PANTHER" id="PTHR46161">
    <property type="entry name" value="NUCLEOSIDE DIPHOSPHATE KINASE"/>
    <property type="match status" value="1"/>
</dbReference>
<feature type="coiled-coil region" evidence="18">
    <location>
        <begin position="338"/>
        <end position="372"/>
    </location>
</feature>
<evidence type="ECO:0000256" key="18">
    <source>
        <dbReference type="SAM" id="Coils"/>
    </source>
</evidence>
<dbReference type="SMART" id="SM00562">
    <property type="entry name" value="NDK"/>
    <property type="match status" value="1"/>
</dbReference>
<evidence type="ECO:0000256" key="1">
    <source>
        <dbReference type="ARBA" id="ARBA00000082"/>
    </source>
</evidence>
<dbReference type="InterPro" id="IPR023005">
    <property type="entry name" value="Nucleoside_diP_kinase_AS"/>
</dbReference>
<feature type="binding site" evidence="16">
    <location>
        <position position="118"/>
    </location>
    <ligand>
        <name>ATP</name>
        <dbReference type="ChEBI" id="CHEBI:30616"/>
    </ligand>
</feature>
<keyword evidence="11" id="KW-0378">Hydrolase</keyword>
<dbReference type="GO" id="GO:0046872">
    <property type="term" value="F:metal ion binding"/>
    <property type="evidence" value="ECO:0007669"/>
    <property type="project" value="UniProtKB-KW"/>
</dbReference>
<evidence type="ECO:0000256" key="9">
    <source>
        <dbReference type="ARBA" id="ARBA00022741"/>
    </source>
</evidence>
<feature type="active site" description="Pros-phosphohistidine intermediate" evidence="16">
    <location>
        <position position="121"/>
    </location>
</feature>
<evidence type="ECO:0000256" key="12">
    <source>
        <dbReference type="ARBA" id="ARBA00022840"/>
    </source>
</evidence>
<dbReference type="KEGG" id="vcn:VOLCADRAFT_81205"/>
<dbReference type="SUPFAM" id="SSF54919">
    <property type="entry name" value="Nucleoside diphosphate kinase, NDK"/>
    <property type="match status" value="1"/>
</dbReference>
<evidence type="ECO:0000256" key="15">
    <source>
        <dbReference type="ARBA" id="ARBA00023273"/>
    </source>
</evidence>
<evidence type="ECO:0000313" key="22">
    <source>
        <dbReference type="Proteomes" id="UP000001058"/>
    </source>
</evidence>
<dbReference type="FunFam" id="3.30.70.141:FF:000010">
    <property type="entry name" value="Nucleoside diphosphate kinase 7"/>
    <property type="match status" value="1"/>
</dbReference>
<dbReference type="Gene3D" id="3.30.70.141">
    <property type="entry name" value="Nucleoside diphosphate kinase-like domain"/>
    <property type="match status" value="1"/>
</dbReference>
<feature type="binding site" evidence="16">
    <location>
        <position position="88"/>
    </location>
    <ligand>
        <name>ATP</name>
        <dbReference type="ChEBI" id="CHEBI:30616"/>
    </ligand>
</feature>
<name>D8TWC4_VOLCA</name>
<keyword evidence="8" id="KW-0479">Metal-binding</keyword>
<keyword evidence="9" id="KW-0547">Nucleotide-binding</keyword>
<feature type="compositionally biased region" description="Pro residues" evidence="19">
    <location>
        <begin position="239"/>
        <end position="261"/>
    </location>
</feature>
<comment type="subcellular location">
    <subcellularLocation>
        <location evidence="3">Cell projection</location>
        <location evidence="3">Cilium</location>
    </subcellularLocation>
</comment>
<keyword evidence="6" id="KW-0963">Cytoplasm</keyword>
<dbReference type="GO" id="GO:0006183">
    <property type="term" value="P:GTP biosynthetic process"/>
    <property type="evidence" value="ECO:0007669"/>
    <property type="project" value="InterPro"/>
</dbReference>
<keyword evidence="18" id="KW-0175">Coiled coil</keyword>
<dbReference type="Pfam" id="PF00334">
    <property type="entry name" value="NDK"/>
    <property type="match status" value="1"/>
</dbReference>
<evidence type="ECO:0000256" key="2">
    <source>
        <dbReference type="ARBA" id="ARBA00000937"/>
    </source>
</evidence>
<evidence type="ECO:0000256" key="19">
    <source>
        <dbReference type="SAM" id="MobiDB-lite"/>
    </source>
</evidence>
<protein>
    <recommendedName>
        <fullName evidence="5">Nucleoside diphosphate kinase 6</fullName>
    </recommendedName>
</protein>
<dbReference type="InterPro" id="IPR036850">
    <property type="entry name" value="NDK-like_dom_sf"/>
</dbReference>
<dbReference type="InterPro" id="IPR037994">
    <property type="entry name" value="NDPk6"/>
</dbReference>
<dbReference type="InterPro" id="IPR007858">
    <property type="entry name" value="Dpy-30_motif"/>
</dbReference>
<evidence type="ECO:0000259" key="20">
    <source>
        <dbReference type="SMART" id="SM00562"/>
    </source>
</evidence>
<keyword evidence="22" id="KW-1185">Reference proteome</keyword>
<evidence type="ECO:0000256" key="16">
    <source>
        <dbReference type="PROSITE-ProRule" id="PRU00706"/>
    </source>
</evidence>
<evidence type="ECO:0000256" key="14">
    <source>
        <dbReference type="ARBA" id="ARBA00023080"/>
    </source>
</evidence>
<keyword evidence="10 21" id="KW-0418">Kinase</keyword>
<comment type="catalytic activity">
    <reaction evidence="2">
        <text>a ribonucleoside 5'-diphosphate + ATP = a ribonucleoside 5'-triphosphate + ADP</text>
        <dbReference type="Rhea" id="RHEA:18113"/>
        <dbReference type="ChEBI" id="CHEBI:30616"/>
        <dbReference type="ChEBI" id="CHEBI:57930"/>
        <dbReference type="ChEBI" id="CHEBI:61557"/>
        <dbReference type="ChEBI" id="CHEBI:456216"/>
        <dbReference type="EC" id="2.7.4.6"/>
    </reaction>
</comment>
<dbReference type="PROSITE" id="PS50096">
    <property type="entry name" value="IQ"/>
    <property type="match status" value="2"/>
</dbReference>
<accession>D8TWC4</accession>
<dbReference type="PROSITE" id="PS00469">
    <property type="entry name" value="NDPK"/>
    <property type="match status" value="1"/>
</dbReference>
<evidence type="ECO:0000256" key="8">
    <source>
        <dbReference type="ARBA" id="ARBA00022723"/>
    </source>
</evidence>
<reference evidence="21 22" key="1">
    <citation type="journal article" date="2010" name="Science">
        <title>Genomic analysis of organismal complexity in the multicellular green alga Volvox carteri.</title>
        <authorList>
            <person name="Prochnik S.E."/>
            <person name="Umen J."/>
            <person name="Nedelcu A.M."/>
            <person name="Hallmann A."/>
            <person name="Miller S.M."/>
            <person name="Nishii I."/>
            <person name="Ferris P."/>
            <person name="Kuo A."/>
            <person name="Mitros T."/>
            <person name="Fritz-Laylin L.K."/>
            <person name="Hellsten U."/>
            <person name="Chapman J."/>
            <person name="Simakov O."/>
            <person name="Rensing S.A."/>
            <person name="Terry A."/>
            <person name="Pangilinan J."/>
            <person name="Kapitonov V."/>
            <person name="Jurka J."/>
            <person name="Salamov A."/>
            <person name="Shapiro H."/>
            <person name="Schmutz J."/>
            <person name="Grimwood J."/>
            <person name="Lindquist E."/>
            <person name="Lucas S."/>
            <person name="Grigoriev I.V."/>
            <person name="Schmitt R."/>
            <person name="Kirk D."/>
            <person name="Rokhsar D.S."/>
        </authorList>
    </citation>
    <scope>NUCLEOTIDE SEQUENCE [LARGE SCALE GENOMIC DNA]</scope>
    <source>
        <strain evidence="22">f. Nagariensis / Eve</strain>
    </source>
</reference>
<dbReference type="GO" id="GO:0004550">
    <property type="term" value="F:nucleoside diphosphate kinase activity"/>
    <property type="evidence" value="ECO:0007669"/>
    <property type="project" value="UniProtKB-EC"/>
</dbReference>
<feature type="binding site" evidence="16">
    <location>
        <position position="94"/>
    </location>
    <ligand>
        <name>ATP</name>
        <dbReference type="ChEBI" id="CHEBI:30616"/>
    </ligand>
</feature>
<feature type="compositionally biased region" description="Pro residues" evidence="19">
    <location>
        <begin position="268"/>
        <end position="281"/>
    </location>
</feature>
<sequence length="460" mass="48001">MTDVEKTLALLKPDSVRAGKAQEIMQLIELNGFTIVAKQKLQLTRARAEEFYGEHYGKEFFPKLVGFMTSGPIWALVLAKPGAILAWRALMGPTNVFKARAEQPKCLRALYGTDGTQNATHGSDSPASAAREIKFFFPHLVPDPVTDPAVAADYIATRIQPALSKALAALAREKPSADKFEAITFIASYLLQNNPNKPKVLLPDEWDPALMGDDEDDEADFVNARPVAGSGVVEVAAAAPPPPPPAPPAAARTPTPPPAPPAAATRTPTPPPAAAAAPPAPSGSRPSSARPTSATRPGSGGRRPSLTAAAPPLAKPEPDPAALDAAATKVQAAYRGYHARREVAVIRAEAEAERLQREAEAALRGLDAAGAELGEASASGGGGAFSTLGIDLPEGVTDDMAAEATVMVQSHMRGYLARKRVAELRAQRAAAMDGMYGESYATAAAGEGYVEGQEDAEGAE</sequence>
<dbReference type="AlphaFoldDB" id="D8TWC4"/>
<evidence type="ECO:0000256" key="13">
    <source>
        <dbReference type="ARBA" id="ARBA00022842"/>
    </source>
</evidence>
<comment type="similarity">
    <text evidence="4 16 17">Belongs to the NDK family.</text>
</comment>
<dbReference type="Proteomes" id="UP000001058">
    <property type="component" value="Unassembled WGS sequence"/>
</dbReference>
<dbReference type="GO" id="GO:0006241">
    <property type="term" value="P:CTP biosynthetic process"/>
    <property type="evidence" value="ECO:0007669"/>
    <property type="project" value="InterPro"/>
</dbReference>